<dbReference type="Pfam" id="PF00106">
    <property type="entry name" value="adh_short"/>
    <property type="match status" value="1"/>
</dbReference>
<dbReference type="AlphaFoldDB" id="A0A0B7K432"/>
<dbReference type="PRINTS" id="PR00081">
    <property type="entry name" value="GDHRDH"/>
</dbReference>
<gene>
    <name evidence="3" type="ORF">BN869_000008032_1</name>
</gene>
<dbReference type="GO" id="GO:0005737">
    <property type="term" value="C:cytoplasm"/>
    <property type="evidence" value="ECO:0007669"/>
    <property type="project" value="TreeGrafter"/>
</dbReference>
<reference evidence="3" key="1">
    <citation type="submission" date="2015-01" db="EMBL/GenBank/DDBJ databases">
        <authorList>
            <person name="Durling Mikael"/>
        </authorList>
    </citation>
    <scope>NUCLEOTIDE SEQUENCE</scope>
</reference>
<proteinExistence type="inferred from homology"/>
<name>A0A0B7K432_BIOOC</name>
<accession>A0A0B7K432</accession>
<dbReference type="GO" id="GO:0016491">
    <property type="term" value="F:oxidoreductase activity"/>
    <property type="evidence" value="ECO:0007669"/>
    <property type="project" value="UniProtKB-KW"/>
</dbReference>
<sequence length="296" mass="31639">MISKPVAIVTGASSGMGEALAEDLASQGWQVAMADIKENDQLSSRLGENASYHYCNVADYDSQAQCFQSAWDKYGRLDALCANAGIIRGKLGTQLLDRRGADWKVAPSSSSTIVAQIIPPKPDLLCTDVDYKGVVYGTQLAIHFMRKNQSPGGSIVVTASAAAVTPHETYPEYDGAKAAVMNFVRATSRILSLKENIRINCVLPGIVATKIIPPEMVAAVSSECLTPVSTIVAAYRKCLEDKTLAGEALECSADKILPVPRPALQNGRISARAVTVWDPLFKTYHNEPSGLPDAIA</sequence>
<protein>
    <recommendedName>
        <fullName evidence="4">15-hydroxyprostaglandin dehydrogenase</fullName>
    </recommendedName>
</protein>
<evidence type="ECO:0000256" key="2">
    <source>
        <dbReference type="ARBA" id="ARBA00023002"/>
    </source>
</evidence>
<keyword evidence="2" id="KW-0560">Oxidoreductase</keyword>
<dbReference type="EMBL" id="CDPU01000026">
    <property type="protein sequence ID" value="CEO51974.1"/>
    <property type="molecule type" value="Genomic_DNA"/>
</dbReference>
<comment type="similarity">
    <text evidence="1">Belongs to the short-chain dehydrogenases/reductases (SDR) family.</text>
</comment>
<evidence type="ECO:0000313" key="3">
    <source>
        <dbReference type="EMBL" id="CEO51974.1"/>
    </source>
</evidence>
<dbReference type="Gene3D" id="3.40.50.720">
    <property type="entry name" value="NAD(P)-binding Rossmann-like Domain"/>
    <property type="match status" value="1"/>
</dbReference>
<dbReference type="SUPFAM" id="SSF51735">
    <property type="entry name" value="NAD(P)-binding Rossmann-fold domains"/>
    <property type="match status" value="1"/>
</dbReference>
<evidence type="ECO:0000256" key="1">
    <source>
        <dbReference type="ARBA" id="ARBA00006484"/>
    </source>
</evidence>
<evidence type="ECO:0008006" key="4">
    <source>
        <dbReference type="Google" id="ProtNLM"/>
    </source>
</evidence>
<organism evidence="3">
    <name type="scientific">Bionectria ochroleuca</name>
    <name type="common">Gliocladium roseum</name>
    <dbReference type="NCBI Taxonomy" id="29856"/>
    <lineage>
        <taxon>Eukaryota</taxon>
        <taxon>Fungi</taxon>
        <taxon>Dikarya</taxon>
        <taxon>Ascomycota</taxon>
        <taxon>Pezizomycotina</taxon>
        <taxon>Sordariomycetes</taxon>
        <taxon>Hypocreomycetidae</taxon>
        <taxon>Hypocreales</taxon>
        <taxon>Bionectriaceae</taxon>
        <taxon>Clonostachys</taxon>
    </lineage>
</organism>
<dbReference type="InterPro" id="IPR002347">
    <property type="entry name" value="SDR_fam"/>
</dbReference>
<dbReference type="InterPro" id="IPR036291">
    <property type="entry name" value="NAD(P)-bd_dom_sf"/>
</dbReference>
<dbReference type="PANTHER" id="PTHR44229">
    <property type="entry name" value="15-HYDROXYPROSTAGLANDIN DEHYDROGENASE [NAD(+)]"/>
    <property type="match status" value="1"/>
</dbReference>
<dbReference type="PANTHER" id="PTHR44229:SF4">
    <property type="entry name" value="15-HYDROXYPROSTAGLANDIN DEHYDROGENASE [NAD(+)]"/>
    <property type="match status" value="1"/>
</dbReference>